<keyword evidence="1" id="KW-0732">Signal</keyword>
<proteinExistence type="predicted"/>
<keyword evidence="4" id="KW-1185">Reference proteome</keyword>
<evidence type="ECO:0000313" key="3">
    <source>
        <dbReference type="EMBL" id="MBB5728509.1"/>
    </source>
</evidence>
<dbReference type="SUPFAM" id="SSF53474">
    <property type="entry name" value="alpha/beta-Hydrolases"/>
    <property type="match status" value="1"/>
</dbReference>
<feature type="domain" description="AB hydrolase-1" evidence="2">
    <location>
        <begin position="45"/>
        <end position="288"/>
    </location>
</feature>
<dbReference type="OrthoDB" id="7172093at2"/>
<accession>A0A7W9F278</accession>
<dbReference type="EMBL" id="JACIJR010000002">
    <property type="protein sequence ID" value="MBB5728509.1"/>
    <property type="molecule type" value="Genomic_DNA"/>
</dbReference>
<name>A0A7W9F278_9SPHN</name>
<protein>
    <submittedName>
        <fullName evidence="3">Pimeloyl-ACP methyl ester carboxylesterase</fullName>
    </submittedName>
</protein>
<evidence type="ECO:0000256" key="1">
    <source>
        <dbReference type="SAM" id="SignalP"/>
    </source>
</evidence>
<dbReference type="AlphaFoldDB" id="A0A7W9F278"/>
<feature type="chain" id="PRO_5031257547" evidence="1">
    <location>
        <begin position="22"/>
        <end position="300"/>
    </location>
</feature>
<dbReference type="Pfam" id="PF12697">
    <property type="entry name" value="Abhydrolase_6"/>
    <property type="match status" value="1"/>
</dbReference>
<dbReference type="PANTHER" id="PTHR43194">
    <property type="entry name" value="HYDROLASE ALPHA/BETA FOLD FAMILY"/>
    <property type="match status" value="1"/>
</dbReference>
<dbReference type="InterPro" id="IPR050228">
    <property type="entry name" value="Carboxylesterase_BioH"/>
</dbReference>
<dbReference type="RefSeq" id="WP_157177616.1">
    <property type="nucleotide sequence ID" value="NZ_BMJP01000001.1"/>
</dbReference>
<feature type="signal peptide" evidence="1">
    <location>
        <begin position="1"/>
        <end position="21"/>
    </location>
</feature>
<comment type="caution">
    <text evidence="3">The sequence shown here is derived from an EMBL/GenBank/DDBJ whole genome shotgun (WGS) entry which is preliminary data.</text>
</comment>
<dbReference type="PANTHER" id="PTHR43194:SF2">
    <property type="entry name" value="PEROXISOMAL MEMBRANE PROTEIN LPX1"/>
    <property type="match status" value="1"/>
</dbReference>
<dbReference type="Proteomes" id="UP000546701">
    <property type="component" value="Unassembled WGS sequence"/>
</dbReference>
<evidence type="ECO:0000313" key="4">
    <source>
        <dbReference type="Proteomes" id="UP000546701"/>
    </source>
</evidence>
<sequence>MWTRMLAAIGIAMSLPGAAVAKPAQAGSAARERIAVISEGTGPDVVLIPGLASSSTVWSDLVRQLKPKHRLHIVQIAGFAGMPAVGGEDDRVAAPAAEAIADYIRRERIAAPVVIGHSLGGEVALMLGARQPELVGRLMVVDALPFYSLLMNPAATVAMVTPRAAAYRDAMLTATAEQREAAQAATIARLVKTDGKRRGLVTSLELSDRKTVANATYELMTTDLRPELPRIRVPVAVVYAYDPLYGVPAAAIDATFRNAYAGTPDVRFRRIDGSFHFVMLDQPAALAQVVTDFIDRPVAN</sequence>
<dbReference type="InterPro" id="IPR000073">
    <property type="entry name" value="AB_hydrolase_1"/>
</dbReference>
<dbReference type="Gene3D" id="3.40.50.1820">
    <property type="entry name" value="alpha/beta hydrolase"/>
    <property type="match status" value="1"/>
</dbReference>
<evidence type="ECO:0000259" key="2">
    <source>
        <dbReference type="Pfam" id="PF12697"/>
    </source>
</evidence>
<reference evidence="3 4" key="1">
    <citation type="submission" date="2020-08" db="EMBL/GenBank/DDBJ databases">
        <title>Genomic Encyclopedia of Type Strains, Phase IV (KMG-IV): sequencing the most valuable type-strain genomes for metagenomic binning, comparative biology and taxonomic classification.</title>
        <authorList>
            <person name="Goeker M."/>
        </authorList>
    </citation>
    <scope>NUCLEOTIDE SEQUENCE [LARGE SCALE GENOMIC DNA]</scope>
    <source>
        <strain evidence="3 4">DSM 103336</strain>
    </source>
</reference>
<gene>
    <name evidence="3" type="ORF">FHS99_000979</name>
</gene>
<dbReference type="InterPro" id="IPR029058">
    <property type="entry name" value="AB_hydrolase_fold"/>
</dbReference>
<organism evidence="3 4">
    <name type="scientific">Sphingomonas prati</name>
    <dbReference type="NCBI Taxonomy" id="1843237"/>
    <lineage>
        <taxon>Bacteria</taxon>
        <taxon>Pseudomonadati</taxon>
        <taxon>Pseudomonadota</taxon>
        <taxon>Alphaproteobacteria</taxon>
        <taxon>Sphingomonadales</taxon>
        <taxon>Sphingomonadaceae</taxon>
        <taxon>Sphingomonas</taxon>
    </lineage>
</organism>